<accession>A0A914YZL7</accession>
<dbReference type="AlphaFoldDB" id="A0A914YZL7"/>
<name>A0A914YZL7_9BILA</name>
<sequence length="685" mass="75999">MLPADLFNKNISPPFVILPGDNVVLPAEMAHGALTPQKRATTEQHSNVPVAKRLQLIHEACNDLSSGTPPVSLDNNNIFNYSVNDSEQIENSGDPNNIAGTPAFITTLMKFIKFSDEQRQSSIDNIKMAQQQQQYPSITPTPTAMSPKDASACANQAIWSADSYEGNKISSSNSKLPSISNACENSMITSYNSLPSMNQIIPNKSDLCASDTEDCVFDDDDCLLNNLPTSVDDLQDMEKQIKMERHFSSPLMSHRHTPSNYDPGRLSAASAISFVFDGAISAASNHPDEELDADDLERLCVAMINESFEEQQRQYKLYCGEKLKSAFYSAPEDTYYGSTVEHEPPVVYPITVPENEEPLYTNDSLYCQWKEESPLLSSTYDTIAKPIVNDIFNNIIPTLDDDEDSVAKSTLASLHPSIPESMDSLKLYNAPSLRSDISPPQSSFNSGEDSFADPEEDAIATALSSAKFVLEEMDSPEMVDCESPLLMKLPKNVFDTGTPPPSLIGDIKPNSDESEDEAELVSAWKEIKHSGTTGDNVRYYFPRNHATPLPPPLLDKIELIMEEPPKNVKSLAHVTEIYDSNGEIDTEPALQYFQSIGMKNFYQREIDIQRAFLVFPNVNDAKFAVENNKTGLQLRLLEESPQFVKLKALKMYSELRPCSYDSPAEPHLTEMCMSWQSLSEPIAGV</sequence>
<dbReference type="WBParaSite" id="PSU_v2.g5939.t1">
    <property type="protein sequence ID" value="PSU_v2.g5939.t1"/>
    <property type="gene ID" value="PSU_v2.g5939"/>
</dbReference>
<evidence type="ECO:0000313" key="1">
    <source>
        <dbReference type="Proteomes" id="UP000887577"/>
    </source>
</evidence>
<organism evidence="1 2">
    <name type="scientific">Panagrolaimus superbus</name>
    <dbReference type="NCBI Taxonomy" id="310955"/>
    <lineage>
        <taxon>Eukaryota</taxon>
        <taxon>Metazoa</taxon>
        <taxon>Ecdysozoa</taxon>
        <taxon>Nematoda</taxon>
        <taxon>Chromadorea</taxon>
        <taxon>Rhabditida</taxon>
        <taxon>Tylenchina</taxon>
        <taxon>Panagrolaimomorpha</taxon>
        <taxon>Panagrolaimoidea</taxon>
        <taxon>Panagrolaimidae</taxon>
        <taxon>Panagrolaimus</taxon>
    </lineage>
</organism>
<reference evidence="2" key="1">
    <citation type="submission" date="2022-11" db="UniProtKB">
        <authorList>
            <consortium name="WormBaseParasite"/>
        </authorList>
    </citation>
    <scope>IDENTIFICATION</scope>
</reference>
<protein>
    <submittedName>
        <fullName evidence="2">Uncharacterized protein</fullName>
    </submittedName>
</protein>
<keyword evidence="1" id="KW-1185">Reference proteome</keyword>
<proteinExistence type="predicted"/>
<evidence type="ECO:0000313" key="2">
    <source>
        <dbReference type="WBParaSite" id="PSU_v2.g5939.t1"/>
    </source>
</evidence>
<dbReference type="Proteomes" id="UP000887577">
    <property type="component" value="Unplaced"/>
</dbReference>